<proteinExistence type="predicted"/>
<dbReference type="InterPro" id="IPR003325">
    <property type="entry name" value="TerD"/>
</dbReference>
<comment type="caution">
    <text evidence="2">The sequence shown here is derived from an EMBL/GenBank/DDBJ whole genome shotgun (WGS) entry which is preliminary data.</text>
</comment>
<dbReference type="SUPFAM" id="SSF53300">
    <property type="entry name" value="vWA-like"/>
    <property type="match status" value="1"/>
</dbReference>
<dbReference type="InterPro" id="IPR051324">
    <property type="entry name" value="Stress/Tellurium_Resist"/>
</dbReference>
<dbReference type="Pfam" id="PF10138">
    <property type="entry name" value="vWA-TerF-like"/>
    <property type="match status" value="1"/>
</dbReference>
<dbReference type="Gene3D" id="2.60.60.30">
    <property type="entry name" value="sav2460 like domains"/>
    <property type="match status" value="1"/>
</dbReference>
<evidence type="ECO:0000259" key="1">
    <source>
        <dbReference type="PROSITE" id="PS50234"/>
    </source>
</evidence>
<organism evidence="2 3">
    <name type="scientific">Clostridium saccharobutylicum</name>
    <dbReference type="NCBI Taxonomy" id="169679"/>
    <lineage>
        <taxon>Bacteria</taxon>
        <taxon>Bacillati</taxon>
        <taxon>Bacillota</taxon>
        <taxon>Clostridia</taxon>
        <taxon>Eubacteriales</taxon>
        <taxon>Clostridiaceae</taxon>
        <taxon>Clostridium</taxon>
    </lineage>
</organism>
<dbReference type="STRING" id="169679.CSACC_06630"/>
<dbReference type="InterPro" id="IPR019303">
    <property type="entry name" value="vWA_TerF_C"/>
</dbReference>
<feature type="domain" description="VWFA" evidence="1">
    <location>
        <begin position="236"/>
        <end position="413"/>
    </location>
</feature>
<evidence type="ECO:0000313" key="2">
    <source>
        <dbReference type="EMBL" id="OOM11846.1"/>
    </source>
</evidence>
<dbReference type="Proteomes" id="UP000191154">
    <property type="component" value="Unassembled WGS sequence"/>
</dbReference>
<evidence type="ECO:0000313" key="3">
    <source>
        <dbReference type="Proteomes" id="UP000191154"/>
    </source>
</evidence>
<dbReference type="PROSITE" id="PS50234">
    <property type="entry name" value="VWFA"/>
    <property type="match status" value="1"/>
</dbReference>
<dbReference type="EMBL" id="LZYZ01000004">
    <property type="protein sequence ID" value="OOM11846.1"/>
    <property type="molecule type" value="Genomic_DNA"/>
</dbReference>
<gene>
    <name evidence="2" type="primary">yceD_1</name>
    <name evidence="2" type="ORF">CLOSAC_22730</name>
</gene>
<dbReference type="CDD" id="cd06974">
    <property type="entry name" value="TerD_like"/>
    <property type="match status" value="1"/>
</dbReference>
<dbReference type="Pfam" id="PF02342">
    <property type="entry name" value="TerD"/>
    <property type="match status" value="1"/>
</dbReference>
<reference evidence="2 3" key="1">
    <citation type="submission" date="2016-05" db="EMBL/GenBank/DDBJ databases">
        <title>Microbial solvent formation.</title>
        <authorList>
            <person name="Poehlein A."/>
            <person name="Montoya Solano J.D."/>
            <person name="Flitsch S."/>
            <person name="Krabben P."/>
            <person name="Duerre P."/>
            <person name="Daniel R."/>
        </authorList>
    </citation>
    <scope>NUCLEOTIDE SEQUENCE [LARGE SCALE GENOMIC DNA]</scope>
    <source>
        <strain evidence="2 3">L1-8</strain>
    </source>
</reference>
<dbReference type="InterPro" id="IPR002035">
    <property type="entry name" value="VWF_A"/>
</dbReference>
<dbReference type="PANTHER" id="PTHR32097:SF3">
    <property type="entry name" value="TELLURITE RESISTANCE PROTEIN"/>
    <property type="match status" value="1"/>
</dbReference>
<name>A0A1S8N5P6_CLOSA</name>
<accession>A0A1S8N5P6</accession>
<dbReference type="PANTHER" id="PTHR32097">
    <property type="entry name" value="CAMP-BINDING PROTEIN 1-RELATED"/>
    <property type="match status" value="1"/>
</dbReference>
<dbReference type="InterPro" id="IPR036465">
    <property type="entry name" value="vWFA_dom_sf"/>
</dbReference>
<protein>
    <submittedName>
        <fullName evidence="2">General stress protein 16U</fullName>
    </submittedName>
</protein>
<dbReference type="AlphaFoldDB" id="A0A1S8N5P6"/>
<dbReference type="RefSeq" id="WP_077865529.1">
    <property type="nucleotide sequence ID" value="NZ_LZYZ01000004.1"/>
</dbReference>
<sequence length="432" mass="49263">MEFIKGQKTKLEQLVSNMKITIKSDMNFIKDNIDLDMCCFGVDKDEKLSDDRYFIFYNQLTSPEESIKKFQDRNIFEIDIKLIPSTIKKIVLCATIDGQGTVKDVKNGSLRLMDGEREVGQFKIEGKDYTNEKSIILAEIYERDGIWRLGIVASGFNGGLGDILRNYGGEEIEESELTNLDESVQTKQEDLGKKIYLEKKDRVQKLVLEKAPHLIDLTKKVTVVLEKKQMQKVISRVVVVLDKSGSMNHQYRNGDVQRAMDKLLPIALMFDDDGELDTWAFAERAAHLSEISLNNINGYLTKERGGWRKWDIGGINNEPCVMQEIIDIYGSSKLPVYIIFISDGGIYKKGPIKKIIIESSKYPIFWQFVGIGGSNYGILEELDEMEGRIVDNANFFSIDNINSLSDEVLYEKLLNEFPIWLKEASSKGIIKK</sequence>